<dbReference type="InterPro" id="IPR039793">
    <property type="entry name" value="UROS/Hem4"/>
</dbReference>
<evidence type="ECO:0000256" key="1">
    <source>
        <dbReference type="ARBA" id="ARBA00004772"/>
    </source>
</evidence>
<reference evidence="11 12" key="1">
    <citation type="submission" date="2018-05" db="EMBL/GenBank/DDBJ databases">
        <title>Comparative genomic sequence analysis between strain HN4 and CCM 8460T (Falsochrobactrum ovis) will provide more evidence to prove that HN4 is a new species of Falsochrobactrum.</title>
        <authorList>
            <person name="Lyu W."/>
            <person name="Sun L."/>
            <person name="Yao L."/>
        </authorList>
    </citation>
    <scope>NUCLEOTIDE SEQUENCE [LARGE SCALE GENOMIC DNA]</scope>
    <source>
        <strain evidence="11 12">HN4</strain>
    </source>
</reference>
<comment type="caution">
    <text evidence="11">The sequence shown here is derived from an EMBL/GenBank/DDBJ whole genome shotgun (WGS) entry which is preliminary data.</text>
</comment>
<organism evidence="11 12">
    <name type="scientific">Falsochrobactrum shanghaiense</name>
    <dbReference type="NCBI Taxonomy" id="2201899"/>
    <lineage>
        <taxon>Bacteria</taxon>
        <taxon>Pseudomonadati</taxon>
        <taxon>Pseudomonadota</taxon>
        <taxon>Alphaproteobacteria</taxon>
        <taxon>Hyphomicrobiales</taxon>
        <taxon>Brucellaceae</taxon>
        <taxon>Falsochrobactrum</taxon>
    </lineage>
</organism>
<keyword evidence="12" id="KW-1185">Reference proteome</keyword>
<dbReference type="CDD" id="cd06578">
    <property type="entry name" value="HemD"/>
    <property type="match status" value="1"/>
</dbReference>
<dbReference type="Pfam" id="PF02602">
    <property type="entry name" value="HEM4"/>
    <property type="match status" value="1"/>
</dbReference>
<dbReference type="AlphaFoldDB" id="A0A316JCR0"/>
<keyword evidence="4 9" id="KW-0456">Lyase</keyword>
<dbReference type="GO" id="GO:0006780">
    <property type="term" value="P:uroporphyrinogen III biosynthetic process"/>
    <property type="evidence" value="ECO:0007669"/>
    <property type="project" value="UniProtKB-UniRule"/>
</dbReference>
<dbReference type="GO" id="GO:0004852">
    <property type="term" value="F:uroporphyrinogen-III synthase activity"/>
    <property type="evidence" value="ECO:0007669"/>
    <property type="project" value="UniProtKB-UniRule"/>
</dbReference>
<comment type="pathway">
    <text evidence="1 9">Porphyrin-containing compound metabolism; protoporphyrin-IX biosynthesis; coproporphyrinogen-III from 5-aminolevulinate: step 3/4.</text>
</comment>
<dbReference type="OrthoDB" id="7163809at2"/>
<evidence type="ECO:0000256" key="5">
    <source>
        <dbReference type="ARBA" id="ARBA00023244"/>
    </source>
</evidence>
<keyword evidence="5 9" id="KW-0627">Porphyrin biosynthesis</keyword>
<dbReference type="GO" id="GO:0006782">
    <property type="term" value="P:protoporphyrinogen IX biosynthetic process"/>
    <property type="evidence" value="ECO:0007669"/>
    <property type="project" value="UniProtKB-UniRule"/>
</dbReference>
<evidence type="ECO:0000256" key="9">
    <source>
        <dbReference type="RuleBase" id="RU366031"/>
    </source>
</evidence>
<dbReference type="RefSeq" id="WP_109705039.1">
    <property type="nucleotide sequence ID" value="NZ_QGDB01000001.1"/>
</dbReference>
<dbReference type="PANTHER" id="PTHR38042:SF1">
    <property type="entry name" value="UROPORPHYRINOGEN-III SYNTHASE, CHLOROPLASTIC"/>
    <property type="match status" value="1"/>
</dbReference>
<comment type="catalytic activity">
    <reaction evidence="8 9">
        <text>hydroxymethylbilane = uroporphyrinogen III + H2O</text>
        <dbReference type="Rhea" id="RHEA:18965"/>
        <dbReference type="ChEBI" id="CHEBI:15377"/>
        <dbReference type="ChEBI" id="CHEBI:57308"/>
        <dbReference type="ChEBI" id="CHEBI:57845"/>
        <dbReference type="EC" id="4.2.1.75"/>
    </reaction>
</comment>
<feature type="domain" description="Tetrapyrrole biosynthesis uroporphyrinogen III synthase" evidence="10">
    <location>
        <begin position="24"/>
        <end position="238"/>
    </location>
</feature>
<accession>A0A316JCR0</accession>
<evidence type="ECO:0000313" key="11">
    <source>
        <dbReference type="EMBL" id="PWL19652.1"/>
    </source>
</evidence>
<dbReference type="Proteomes" id="UP000245865">
    <property type="component" value="Unassembled WGS sequence"/>
</dbReference>
<dbReference type="Gene3D" id="3.40.50.10090">
    <property type="match status" value="2"/>
</dbReference>
<protein>
    <recommendedName>
        <fullName evidence="7 9">Uroporphyrinogen-III synthase</fullName>
        <ecNumber evidence="3 9">4.2.1.75</ecNumber>
    </recommendedName>
</protein>
<comment type="similarity">
    <text evidence="2 9">Belongs to the uroporphyrinogen-III synthase family.</text>
</comment>
<evidence type="ECO:0000256" key="3">
    <source>
        <dbReference type="ARBA" id="ARBA00013109"/>
    </source>
</evidence>
<comment type="function">
    <text evidence="6 9">Catalyzes cyclization of the linear tetrapyrrole, hydroxymethylbilane, to the macrocyclic uroporphyrinogen III.</text>
</comment>
<name>A0A316JCR0_9HYPH</name>
<dbReference type="EMBL" id="QGDB01000001">
    <property type="protein sequence ID" value="PWL19652.1"/>
    <property type="molecule type" value="Genomic_DNA"/>
</dbReference>
<dbReference type="PANTHER" id="PTHR38042">
    <property type="entry name" value="UROPORPHYRINOGEN-III SYNTHASE, CHLOROPLASTIC"/>
    <property type="match status" value="1"/>
</dbReference>
<evidence type="ECO:0000256" key="4">
    <source>
        <dbReference type="ARBA" id="ARBA00023239"/>
    </source>
</evidence>
<evidence type="ECO:0000256" key="6">
    <source>
        <dbReference type="ARBA" id="ARBA00037589"/>
    </source>
</evidence>
<evidence type="ECO:0000313" key="12">
    <source>
        <dbReference type="Proteomes" id="UP000245865"/>
    </source>
</evidence>
<dbReference type="SUPFAM" id="SSF69618">
    <property type="entry name" value="HemD-like"/>
    <property type="match status" value="1"/>
</dbReference>
<dbReference type="InterPro" id="IPR036108">
    <property type="entry name" value="4pyrrol_syn_uPrphyn_synt_sf"/>
</dbReference>
<evidence type="ECO:0000256" key="2">
    <source>
        <dbReference type="ARBA" id="ARBA00008133"/>
    </source>
</evidence>
<dbReference type="EC" id="4.2.1.75" evidence="3 9"/>
<evidence type="ECO:0000259" key="10">
    <source>
        <dbReference type="Pfam" id="PF02602"/>
    </source>
</evidence>
<evidence type="ECO:0000256" key="8">
    <source>
        <dbReference type="ARBA" id="ARBA00048617"/>
    </source>
</evidence>
<evidence type="ECO:0000256" key="7">
    <source>
        <dbReference type="ARBA" id="ARBA00040167"/>
    </source>
</evidence>
<gene>
    <name evidence="11" type="ORF">DKP76_03690</name>
</gene>
<sequence>MAARLKTSTGGRVLVTRPEVAAARTAQRLADAGFLPVLFPVSRTVALDFDMPVLSFEALAVTSASAFRHITPQRLAPYKTLPLFAVGEGTARAAREAGFAQVIEGGGDAVRLAATMARSLPEGAKVLYLAGRVRQPIFEEHIARAGLDMTVRDVYDARPVDYSSAEIHAIAGKGPFVAVLLYSGLAARIFVETMRKIEPPFDAQTRFLCISGRVADQLLPQWRAQALVADHPDEEGIFRLFSKL</sequence>
<dbReference type="InterPro" id="IPR003754">
    <property type="entry name" value="4pyrrol_synth_uPrphyn_synth"/>
</dbReference>
<proteinExistence type="inferred from homology"/>
<dbReference type="NCBIfam" id="NF006621">
    <property type="entry name" value="PRK09189.1"/>
    <property type="match status" value="1"/>
</dbReference>